<dbReference type="Pfam" id="PF14833">
    <property type="entry name" value="NAD_binding_11"/>
    <property type="match status" value="1"/>
</dbReference>
<evidence type="ECO:0000256" key="1">
    <source>
        <dbReference type="ARBA" id="ARBA00023002"/>
    </source>
</evidence>
<feature type="domain" description="3-hydroxyisobutyrate dehydrogenase-like NAD-binding" evidence="5">
    <location>
        <begin position="173"/>
        <end position="285"/>
    </location>
</feature>
<dbReference type="OrthoDB" id="9777604at2"/>
<proteinExistence type="predicted"/>
<evidence type="ECO:0000313" key="7">
    <source>
        <dbReference type="Proteomes" id="UP000234328"/>
    </source>
</evidence>
<dbReference type="InterPro" id="IPR013328">
    <property type="entry name" value="6PGD_dom2"/>
</dbReference>
<dbReference type="Pfam" id="PF03446">
    <property type="entry name" value="NAD_binding_2"/>
    <property type="match status" value="1"/>
</dbReference>
<sequence length="297" mass="31246">MSTLSTIGFIGVGVMGEPICRHLAIKSGMRVIAHDRDLQPLQRLASHGVSAVTMKDIAEQADIIFMSLPSGAIVDNVVRGDGDGANGLLAMCRRGQILVDLSTSPVELTKALARDLEQAGILFADAPVMRTRAAAEAGTLAVPVGAQTELFLQLEPLLRTFAADVIHAGAVSTGQVVKILNNMVLYETVLALSEARAIGVRAGVEPDRLFSALSVGSADSFALRNHGMKAIAPQQFPEKAFPVVYAKKDLQYAVDLSEQVGVDATGAKNLIACFDKAIAAGHGDKYAPAISLVFEGK</sequence>
<feature type="domain" description="6-phosphogluconate dehydrogenase NADP-binding" evidence="4">
    <location>
        <begin position="6"/>
        <end position="169"/>
    </location>
</feature>
<protein>
    <submittedName>
        <fullName evidence="6">2-hydroxy-3-oxopropionate reductase</fullName>
    </submittedName>
</protein>
<dbReference type="SUPFAM" id="SSF48179">
    <property type="entry name" value="6-phosphogluconate dehydrogenase C-terminal domain-like"/>
    <property type="match status" value="1"/>
</dbReference>
<feature type="active site" evidence="3">
    <location>
        <position position="178"/>
    </location>
</feature>
<organism evidence="6 7">
    <name type="scientific">Pollutimonas nitritireducens</name>
    <dbReference type="NCBI Taxonomy" id="2045209"/>
    <lineage>
        <taxon>Bacteria</taxon>
        <taxon>Pseudomonadati</taxon>
        <taxon>Pseudomonadota</taxon>
        <taxon>Betaproteobacteria</taxon>
        <taxon>Burkholderiales</taxon>
        <taxon>Alcaligenaceae</taxon>
        <taxon>Pollutimonas</taxon>
    </lineage>
</organism>
<dbReference type="GO" id="GO:0051287">
    <property type="term" value="F:NAD binding"/>
    <property type="evidence" value="ECO:0007669"/>
    <property type="project" value="InterPro"/>
</dbReference>
<name>A0A2N4UCG2_9BURK</name>
<dbReference type="PIRSF" id="PIRSF000103">
    <property type="entry name" value="HIBADH"/>
    <property type="match status" value="1"/>
</dbReference>
<dbReference type="RefSeq" id="WP_102071167.1">
    <property type="nucleotide sequence ID" value="NZ_PDNV01000011.1"/>
</dbReference>
<comment type="caution">
    <text evidence="6">The sequence shown here is derived from an EMBL/GenBank/DDBJ whole genome shotgun (WGS) entry which is preliminary data.</text>
</comment>
<keyword evidence="1" id="KW-0560">Oxidoreductase</keyword>
<keyword evidence="7" id="KW-1185">Reference proteome</keyword>
<keyword evidence="2" id="KW-0520">NAD</keyword>
<reference evidence="6 7" key="1">
    <citation type="submission" date="2017-10" db="EMBL/GenBank/DDBJ databases">
        <title>Two draft genome sequences of Pusillimonas sp. strains isolated from a nitrate- and radionuclide-contaminated groundwater in Russia.</title>
        <authorList>
            <person name="Grouzdev D.S."/>
            <person name="Tourova T.P."/>
            <person name="Goeva M.A."/>
            <person name="Babich T.L."/>
            <person name="Sokolova D.S."/>
            <person name="Abdullin R."/>
            <person name="Poltaraus A.B."/>
            <person name="Toshchakov S.V."/>
            <person name="Nazina T.N."/>
        </authorList>
    </citation>
    <scope>NUCLEOTIDE SEQUENCE [LARGE SCALE GENOMIC DNA]</scope>
    <source>
        <strain evidence="6 7">JR1/69-2-13</strain>
    </source>
</reference>
<dbReference type="Gene3D" id="1.10.1040.10">
    <property type="entry name" value="N-(1-d-carboxylethyl)-l-norvaline Dehydrogenase, domain 2"/>
    <property type="match status" value="1"/>
</dbReference>
<evidence type="ECO:0000256" key="2">
    <source>
        <dbReference type="ARBA" id="ARBA00023027"/>
    </source>
</evidence>
<dbReference type="PANTHER" id="PTHR22981">
    <property type="entry name" value="3-HYDROXYISOBUTYRATE DEHYDROGENASE-RELATED"/>
    <property type="match status" value="1"/>
</dbReference>
<dbReference type="InterPro" id="IPR015815">
    <property type="entry name" value="HIBADH-related"/>
</dbReference>
<evidence type="ECO:0000313" key="6">
    <source>
        <dbReference type="EMBL" id="PLC52710.1"/>
    </source>
</evidence>
<gene>
    <name evidence="6" type="ORF">CR155_16665</name>
</gene>
<evidence type="ECO:0000259" key="5">
    <source>
        <dbReference type="Pfam" id="PF14833"/>
    </source>
</evidence>
<dbReference type="InterPro" id="IPR006115">
    <property type="entry name" value="6PGDH_NADP-bd"/>
</dbReference>
<dbReference type="PANTHER" id="PTHR22981:SF80">
    <property type="entry name" value="BLR4309 PROTEIN"/>
    <property type="match status" value="1"/>
</dbReference>
<dbReference type="InterPro" id="IPR029154">
    <property type="entry name" value="HIBADH-like_NADP-bd"/>
</dbReference>
<dbReference type="Proteomes" id="UP000234328">
    <property type="component" value="Unassembled WGS sequence"/>
</dbReference>
<dbReference type="EMBL" id="PDNV01000011">
    <property type="protein sequence ID" value="PLC52710.1"/>
    <property type="molecule type" value="Genomic_DNA"/>
</dbReference>
<dbReference type="Gene3D" id="3.40.50.720">
    <property type="entry name" value="NAD(P)-binding Rossmann-like Domain"/>
    <property type="match status" value="1"/>
</dbReference>
<accession>A0A2N4UCG2</accession>
<dbReference type="InterPro" id="IPR036291">
    <property type="entry name" value="NAD(P)-bd_dom_sf"/>
</dbReference>
<dbReference type="SUPFAM" id="SSF51735">
    <property type="entry name" value="NAD(P)-binding Rossmann-fold domains"/>
    <property type="match status" value="1"/>
</dbReference>
<evidence type="ECO:0000259" key="4">
    <source>
        <dbReference type="Pfam" id="PF03446"/>
    </source>
</evidence>
<dbReference type="GO" id="GO:0016616">
    <property type="term" value="F:oxidoreductase activity, acting on the CH-OH group of donors, NAD or NADP as acceptor"/>
    <property type="evidence" value="ECO:0007669"/>
    <property type="project" value="TreeGrafter"/>
</dbReference>
<dbReference type="GO" id="GO:0050661">
    <property type="term" value="F:NADP binding"/>
    <property type="evidence" value="ECO:0007669"/>
    <property type="project" value="InterPro"/>
</dbReference>
<evidence type="ECO:0000256" key="3">
    <source>
        <dbReference type="PIRSR" id="PIRSR000103-1"/>
    </source>
</evidence>
<dbReference type="InterPro" id="IPR008927">
    <property type="entry name" value="6-PGluconate_DH-like_C_sf"/>
</dbReference>
<dbReference type="AlphaFoldDB" id="A0A2N4UCG2"/>